<reference evidence="3" key="1">
    <citation type="submission" date="2025-04" db="UniProtKB">
        <authorList>
            <consortium name="RefSeq"/>
        </authorList>
    </citation>
    <scope>IDENTIFICATION</scope>
    <source>
        <tissue evidence="3">Whole insect</tissue>
    </source>
</reference>
<dbReference type="Proteomes" id="UP001652700">
    <property type="component" value="Unplaced"/>
</dbReference>
<organism evidence="3">
    <name type="scientific">Diabrotica virgifera virgifera</name>
    <name type="common">western corn rootworm</name>
    <dbReference type="NCBI Taxonomy" id="50390"/>
    <lineage>
        <taxon>Eukaryota</taxon>
        <taxon>Metazoa</taxon>
        <taxon>Ecdysozoa</taxon>
        <taxon>Arthropoda</taxon>
        <taxon>Hexapoda</taxon>
        <taxon>Insecta</taxon>
        <taxon>Pterygota</taxon>
        <taxon>Neoptera</taxon>
        <taxon>Endopterygota</taxon>
        <taxon>Coleoptera</taxon>
        <taxon>Polyphaga</taxon>
        <taxon>Cucujiformia</taxon>
        <taxon>Chrysomeloidea</taxon>
        <taxon>Chrysomelidae</taxon>
        <taxon>Galerucinae</taxon>
        <taxon>Diabroticina</taxon>
        <taxon>Diabroticites</taxon>
        <taxon>Diabrotica</taxon>
    </lineage>
</organism>
<dbReference type="GeneID" id="114324266"/>
<dbReference type="SUPFAM" id="SSF103657">
    <property type="entry name" value="BAR/IMD domain-like"/>
    <property type="match status" value="1"/>
</dbReference>
<dbReference type="OrthoDB" id="6690373at2759"/>
<proteinExistence type="predicted"/>
<dbReference type="RefSeq" id="XP_028127864.1">
    <property type="nucleotide sequence ID" value="XM_028272063.1"/>
</dbReference>
<dbReference type="AlphaFoldDB" id="A0A6P7EXH2"/>
<gene>
    <name evidence="3" type="primary">LOC114324266</name>
</gene>
<dbReference type="InParanoid" id="A0A6P7EXH2"/>
<protein>
    <submittedName>
        <fullName evidence="3">Uncharacterized protein LOC114324266</fullName>
    </submittedName>
</protein>
<reference evidence="1" key="2">
    <citation type="submission" date="2025-05" db="UniProtKB">
        <authorList>
            <consortium name="EnsemblMetazoa"/>
        </authorList>
    </citation>
    <scope>IDENTIFICATION</scope>
</reference>
<evidence type="ECO:0000313" key="3">
    <source>
        <dbReference type="RefSeq" id="XP_028127864.1"/>
    </source>
</evidence>
<sequence length="282" mass="32790">MLESAIKPLKSKNLNLLLKQQIIRQIEQTEHTENPPQIECNQKNVSFKSQVSLNETTIEYYTDDEQSSKYEYLKIELANIQVDETNAALEGQALVGNYDLVEGLLDNIMQYLDCMILEIKSSFRLAQTLQTYIAYEDSIGGKSCDIPKKLCEPSKLETLEEIKSKLFVSLNRYDHIKQLKQEHDQRKNDYKLALKNFKIILEVMNINEKSLNKLRQQFEEVLMNYQHARCILNQELPFILTERTKVLGDCLKLLGRECGEWGGNRDELSRLFTELGNNLNFN</sequence>
<evidence type="ECO:0000313" key="1">
    <source>
        <dbReference type="EnsemblMetazoa" id="XP_028127864.1"/>
    </source>
</evidence>
<dbReference type="EnsemblMetazoa" id="XM_028272063.2">
    <property type="protein sequence ID" value="XP_028127864.1"/>
    <property type="gene ID" value="LOC114324266"/>
</dbReference>
<accession>A0A6P7EXH2</accession>
<name>A0A6P7EXH2_DIAVI</name>
<evidence type="ECO:0000313" key="2">
    <source>
        <dbReference type="Proteomes" id="UP001652700"/>
    </source>
</evidence>
<dbReference type="InterPro" id="IPR027267">
    <property type="entry name" value="AH/BAR_dom_sf"/>
</dbReference>
<dbReference type="KEGG" id="dvv:114324266"/>
<keyword evidence="2" id="KW-1185">Reference proteome</keyword>